<organism evidence="3 4">
    <name type="scientific">Mucilaginibacter rubeus</name>
    <dbReference type="NCBI Taxonomy" id="2027860"/>
    <lineage>
        <taxon>Bacteria</taxon>
        <taxon>Pseudomonadati</taxon>
        <taxon>Bacteroidota</taxon>
        <taxon>Sphingobacteriia</taxon>
        <taxon>Sphingobacteriales</taxon>
        <taxon>Sphingobacteriaceae</taxon>
        <taxon>Mucilaginibacter</taxon>
    </lineage>
</organism>
<reference evidence="3" key="1">
    <citation type="submission" date="2019-08" db="EMBL/GenBank/DDBJ databases">
        <title>Comparative genome analysis confer to the adaptation heavy metal polluted environment.</title>
        <authorList>
            <person name="Li Y."/>
        </authorList>
    </citation>
    <scope>NUCLEOTIDE SEQUENCE [LARGE SCALE GENOMIC DNA]</scope>
    <source>
        <strain evidence="3">P1</strain>
    </source>
</reference>
<accession>A0A5C1I8U5</accession>
<name>A0A5C1I8U5_9SPHI</name>
<dbReference type="AlphaFoldDB" id="A0A5C1I8U5"/>
<gene>
    <name evidence="3" type="ORF">DEO27_017385</name>
</gene>
<dbReference type="PANTHER" id="PTHR43329">
    <property type="entry name" value="EPOXIDE HYDROLASE"/>
    <property type="match status" value="1"/>
</dbReference>
<dbReference type="PRINTS" id="PR00111">
    <property type="entry name" value="ABHYDROLASE"/>
</dbReference>
<dbReference type="KEGG" id="mrub:DEO27_017385"/>
<keyword evidence="4" id="KW-1185">Reference proteome</keyword>
<dbReference type="PRINTS" id="PR00412">
    <property type="entry name" value="EPOXHYDRLASE"/>
</dbReference>
<evidence type="ECO:0000256" key="1">
    <source>
        <dbReference type="ARBA" id="ARBA00022801"/>
    </source>
</evidence>
<dbReference type="InterPro" id="IPR029058">
    <property type="entry name" value="AB_hydrolase_fold"/>
</dbReference>
<protein>
    <submittedName>
        <fullName evidence="3">Alpha/beta hydrolase</fullName>
    </submittedName>
</protein>
<dbReference type="Pfam" id="PF00561">
    <property type="entry name" value="Abhydrolase_1"/>
    <property type="match status" value="1"/>
</dbReference>
<feature type="domain" description="AB hydrolase-1" evidence="2">
    <location>
        <begin position="61"/>
        <end position="176"/>
    </location>
</feature>
<keyword evidence="1 3" id="KW-0378">Hydrolase</keyword>
<dbReference type="Proteomes" id="UP000251402">
    <property type="component" value="Chromosome"/>
</dbReference>
<dbReference type="InterPro" id="IPR000073">
    <property type="entry name" value="AB_hydrolase_1"/>
</dbReference>
<evidence type="ECO:0000313" key="3">
    <source>
        <dbReference type="EMBL" id="QEM14475.1"/>
    </source>
</evidence>
<dbReference type="EMBL" id="CP043450">
    <property type="protein sequence ID" value="QEM14475.1"/>
    <property type="molecule type" value="Genomic_DNA"/>
</dbReference>
<proteinExistence type="predicted"/>
<dbReference type="GO" id="GO:0016787">
    <property type="term" value="F:hydrolase activity"/>
    <property type="evidence" value="ECO:0007669"/>
    <property type="project" value="UniProtKB-KW"/>
</dbReference>
<evidence type="ECO:0000313" key="4">
    <source>
        <dbReference type="Proteomes" id="UP000251402"/>
    </source>
</evidence>
<dbReference type="Gene3D" id="3.40.50.1820">
    <property type="entry name" value="alpha/beta hydrolase"/>
    <property type="match status" value="1"/>
</dbReference>
<dbReference type="SUPFAM" id="SSF53474">
    <property type="entry name" value="alpha/beta-Hydrolases"/>
    <property type="match status" value="1"/>
</dbReference>
<evidence type="ECO:0000259" key="2">
    <source>
        <dbReference type="Pfam" id="PF00561"/>
    </source>
</evidence>
<dbReference type="InterPro" id="IPR000639">
    <property type="entry name" value="Epox_hydrolase-like"/>
</dbReference>
<dbReference type="OrthoDB" id="9773293at2"/>
<sequence>MMCLLALLITVFFYTPVSAQRFSKKALSDEELVKKMPGFKNGFATVNGVKLHYVAGGTGKALVLLPGWPETWWSYSKIMPALASKYHVIAIDYRGMGTSDKPAEGYDKKTIAGDIYGLLHQLGYEKAFIAGHDIGAQVAFSVAANHSELVEKLIIMDVPHPDESFAAVLMLPALGTPTDKLDPARPFLWWFAFNQMRGLPEDLLEGRFEMAQKYIFHYLLADDRSIGPFDRAVYANAYNTRDAIRAGNGWYQAFSKDIADYKTYEKLTMPVLGIGGPGYDWLRFTLPNKTTDLKIEKIENSGHFIAEEQPETVIRDILQFLN</sequence>